<dbReference type="EMBL" id="BAAAHB010000055">
    <property type="protein sequence ID" value="GAA0477316.1"/>
    <property type="molecule type" value="Genomic_DNA"/>
</dbReference>
<proteinExistence type="predicted"/>
<dbReference type="Proteomes" id="UP001499895">
    <property type="component" value="Unassembled WGS sequence"/>
</dbReference>
<accession>A0ABN1AII4</accession>
<name>A0ABN1AII4_9ACTN</name>
<reference evidence="1 2" key="1">
    <citation type="journal article" date="2019" name="Int. J. Syst. Evol. Microbiol.">
        <title>The Global Catalogue of Microorganisms (GCM) 10K type strain sequencing project: providing services to taxonomists for standard genome sequencing and annotation.</title>
        <authorList>
            <consortium name="The Broad Institute Genomics Platform"/>
            <consortium name="The Broad Institute Genome Sequencing Center for Infectious Disease"/>
            <person name="Wu L."/>
            <person name="Ma J."/>
        </authorList>
    </citation>
    <scope>NUCLEOTIDE SEQUENCE [LARGE SCALE GENOMIC DNA]</scope>
    <source>
        <strain evidence="1 2">JCM 10649</strain>
    </source>
</reference>
<protein>
    <submittedName>
        <fullName evidence="1">Uncharacterized protein</fullName>
    </submittedName>
</protein>
<keyword evidence="2" id="KW-1185">Reference proteome</keyword>
<comment type="caution">
    <text evidence="1">The sequence shown here is derived from an EMBL/GenBank/DDBJ whole genome shotgun (WGS) entry which is preliminary data.</text>
</comment>
<evidence type="ECO:0000313" key="2">
    <source>
        <dbReference type="Proteomes" id="UP001499895"/>
    </source>
</evidence>
<dbReference type="RefSeq" id="WP_344093470.1">
    <property type="nucleotide sequence ID" value="NZ_BAAAHB010000055.1"/>
</dbReference>
<organism evidence="1 2">
    <name type="scientific">Streptomyces stramineus</name>
    <dbReference type="NCBI Taxonomy" id="173861"/>
    <lineage>
        <taxon>Bacteria</taxon>
        <taxon>Bacillati</taxon>
        <taxon>Actinomycetota</taxon>
        <taxon>Actinomycetes</taxon>
        <taxon>Kitasatosporales</taxon>
        <taxon>Streptomycetaceae</taxon>
        <taxon>Streptomyces</taxon>
    </lineage>
</organism>
<sequence length="361" mass="37661">MPPLEITASDFGQFGDPSGTFCLITDEAGHRTIHCRPGAYDRVLHLTLPPAVSLGALLAQHVPPGAHVLVACPGRFLASPGPEELGDRRLVVLPAGSTPLTAGHVRYFLKTAARTGIARQEALAEEFFDRAADTERLLITDDETGTEAEFDLAAPDCVWNQQAGVLGDGEQQIFPPGKLSVTAAEITAFSADARLGGLTGTLTLRGWPVVHRGADPKDAPGQQRLFEALAPLVNLPVRLDVAGGLITGVAPGQAAAAPAARALDDLLAAEPLYRTVWELGFGINTDTEIIPANCGPNEVYGAGHGVVNLGLGVTPATRFALAFLMPRSSLLASDGTALLGARKAVRRGRMQRVAGAGCGCH</sequence>
<gene>
    <name evidence="1" type="ORF">GCM10009544_44120</name>
</gene>
<evidence type="ECO:0000313" key="1">
    <source>
        <dbReference type="EMBL" id="GAA0477316.1"/>
    </source>
</evidence>